<comment type="caution">
    <text evidence="1">The sequence shown here is derived from an EMBL/GenBank/DDBJ whole genome shotgun (WGS) entry which is preliminary data.</text>
</comment>
<evidence type="ECO:0000313" key="2">
    <source>
        <dbReference type="Proteomes" id="UP000253664"/>
    </source>
</evidence>
<keyword evidence="2" id="KW-1185">Reference proteome</keyword>
<dbReference type="AlphaFoldDB" id="A0A367LS10"/>
<accession>A0A367LS10</accession>
<protein>
    <submittedName>
        <fullName evidence="1">Uncharacterized protein</fullName>
    </submittedName>
</protein>
<organism evidence="1 2">
    <name type="scientific">Ophiocordyceps polyrhachis-furcata BCC 54312</name>
    <dbReference type="NCBI Taxonomy" id="1330021"/>
    <lineage>
        <taxon>Eukaryota</taxon>
        <taxon>Fungi</taxon>
        <taxon>Dikarya</taxon>
        <taxon>Ascomycota</taxon>
        <taxon>Pezizomycotina</taxon>
        <taxon>Sordariomycetes</taxon>
        <taxon>Hypocreomycetidae</taxon>
        <taxon>Hypocreales</taxon>
        <taxon>Ophiocordycipitaceae</taxon>
        <taxon>Ophiocordyceps</taxon>
    </lineage>
</organism>
<name>A0A367LS10_9HYPO</name>
<sequence>MILLKDFVQSVGRRRNIAPPPPLYPVLQHYAIVGKREKKGAFDGVRPVVSVSSGRPPTAVTPSRHPAELGVLAWGGGDEFEWLSSLPVINVFLHDVVAVSNHACCLHIALAHVGRRQRSMNAQAYAPAEQRESRIELRSSRGGMRRLQTAVFLSFHLRLVSLEKRRILSYHPLERRGEELGGGHFSPVRDRVMSIYKIRLHLLVIEEEPPRIVSCWARREAQAMPKGLYESEYICHRGMVDKDYMYKRRLLR</sequence>
<dbReference type="Proteomes" id="UP000253664">
    <property type="component" value="Unassembled WGS sequence"/>
</dbReference>
<dbReference type="EMBL" id="LKCN02000001">
    <property type="protein sequence ID" value="RCI17022.1"/>
    <property type="molecule type" value="Genomic_DNA"/>
</dbReference>
<gene>
    <name evidence="1" type="ORF">L249_3093</name>
</gene>
<proteinExistence type="predicted"/>
<reference evidence="1 2" key="1">
    <citation type="journal article" date="2015" name="BMC Genomics">
        <title>Insights from the genome of Ophiocordyceps polyrhachis-furcata to pathogenicity and host specificity in insect fungi.</title>
        <authorList>
            <person name="Wichadakul D."/>
            <person name="Kobmoo N."/>
            <person name="Ingsriswang S."/>
            <person name="Tangphatsornruang S."/>
            <person name="Chantasingh D."/>
            <person name="Luangsa-ard J.J."/>
            <person name="Eurwilaichitr L."/>
        </authorList>
    </citation>
    <scope>NUCLEOTIDE SEQUENCE [LARGE SCALE GENOMIC DNA]</scope>
    <source>
        <strain evidence="1 2">BCC 54312</strain>
    </source>
</reference>
<evidence type="ECO:0000313" key="1">
    <source>
        <dbReference type="EMBL" id="RCI17022.1"/>
    </source>
</evidence>
<feature type="non-terminal residue" evidence="1">
    <location>
        <position position="252"/>
    </location>
</feature>